<name>A0A6G0T5F7_APHGL</name>
<organism evidence="1 2">
    <name type="scientific">Aphis glycines</name>
    <name type="common">Soybean aphid</name>
    <dbReference type="NCBI Taxonomy" id="307491"/>
    <lineage>
        <taxon>Eukaryota</taxon>
        <taxon>Metazoa</taxon>
        <taxon>Ecdysozoa</taxon>
        <taxon>Arthropoda</taxon>
        <taxon>Hexapoda</taxon>
        <taxon>Insecta</taxon>
        <taxon>Pterygota</taxon>
        <taxon>Neoptera</taxon>
        <taxon>Paraneoptera</taxon>
        <taxon>Hemiptera</taxon>
        <taxon>Sternorrhyncha</taxon>
        <taxon>Aphidomorpha</taxon>
        <taxon>Aphidoidea</taxon>
        <taxon>Aphididae</taxon>
        <taxon>Aphidini</taxon>
        <taxon>Aphis</taxon>
        <taxon>Aphis</taxon>
    </lineage>
</organism>
<dbReference type="PANTHER" id="PTHR31511:SF12">
    <property type="entry name" value="RHO TERMINATION FACTOR N-TERMINAL DOMAIN-CONTAINING PROTEIN"/>
    <property type="match status" value="1"/>
</dbReference>
<sequence>MNPSIVVSKSVFDIRPFSKKSVTVGLLVNKQISIIILLECKLTKKVVTLDLDQWYKLMCENNFNTIIENLHTRCKRVKIADNFFYSVNVNQSTIVLYSNDNYITLSHIDLHRLKQLQHCIDLYIVEKQKKLESYQKTFDTAYALIKSDVNGLPSSCQRNEFTNQYIQNYDFSYSNIQSEDCSFMYELLQFHFNSLSNMILQDLVMFYEIHCYYITSSIMNTASSVEALEASIFFSSISTLTEILIMNRNIITKKQRMNTIGSGLIEIERFRKDYFNYISHGLILKLKQSCIKTSIKFNLHVDATYIRPITHDKQDVAFKTSNVLACNSSDFASLLNTKFDKILAEESEFIDKGSGWTLVSIDGLQLRINLVNPLKGGAYLNLPKFIREKKAIINVKNKDKYCFKYSILKVRIHYARQTL</sequence>
<protein>
    <submittedName>
        <fullName evidence="1">Uncharacterized protein</fullName>
    </submittedName>
</protein>
<reference evidence="1 2" key="1">
    <citation type="submission" date="2019-08" db="EMBL/GenBank/DDBJ databases">
        <title>The genome of the soybean aphid Biotype 1, its phylome, world population structure and adaptation to the North American continent.</title>
        <authorList>
            <person name="Giordano R."/>
            <person name="Donthu R.K."/>
            <person name="Hernandez A.G."/>
            <person name="Wright C.L."/>
            <person name="Zimin A.V."/>
        </authorList>
    </citation>
    <scope>NUCLEOTIDE SEQUENCE [LARGE SCALE GENOMIC DNA]</scope>
    <source>
        <tissue evidence="1">Whole aphids</tissue>
    </source>
</reference>
<accession>A0A6G0T5F7</accession>
<evidence type="ECO:0000313" key="1">
    <source>
        <dbReference type="EMBL" id="KAE9525829.1"/>
    </source>
</evidence>
<evidence type="ECO:0000313" key="2">
    <source>
        <dbReference type="Proteomes" id="UP000475862"/>
    </source>
</evidence>
<dbReference type="Proteomes" id="UP000475862">
    <property type="component" value="Unassembled WGS sequence"/>
</dbReference>
<dbReference type="AlphaFoldDB" id="A0A6G0T5F7"/>
<gene>
    <name evidence="1" type="ORF">AGLY_014055</name>
</gene>
<dbReference type="OrthoDB" id="6613885at2759"/>
<dbReference type="EMBL" id="VYZN01000058">
    <property type="protein sequence ID" value="KAE9525829.1"/>
    <property type="molecule type" value="Genomic_DNA"/>
</dbReference>
<comment type="caution">
    <text evidence="1">The sequence shown here is derived from an EMBL/GenBank/DDBJ whole genome shotgun (WGS) entry which is preliminary data.</text>
</comment>
<proteinExistence type="predicted"/>
<keyword evidence="2" id="KW-1185">Reference proteome</keyword>
<dbReference type="PANTHER" id="PTHR31511">
    <property type="entry name" value="PROTEIN CBG23764"/>
    <property type="match status" value="1"/>
</dbReference>